<dbReference type="PANTHER" id="PTHR32322:SF2">
    <property type="entry name" value="EAMA DOMAIN-CONTAINING PROTEIN"/>
    <property type="match status" value="1"/>
</dbReference>
<evidence type="ECO:0000256" key="5">
    <source>
        <dbReference type="ARBA" id="ARBA00023136"/>
    </source>
</evidence>
<dbReference type="EMBL" id="SLUI01000025">
    <property type="protein sequence ID" value="TCL31980.1"/>
    <property type="molecule type" value="Genomic_DNA"/>
</dbReference>
<dbReference type="Gene3D" id="1.10.3730.20">
    <property type="match status" value="1"/>
</dbReference>
<comment type="caution">
    <text evidence="8">The sequence shown here is derived from an EMBL/GenBank/DDBJ whole genome shotgun (WGS) entry which is preliminary data.</text>
</comment>
<keyword evidence="4 6" id="KW-1133">Transmembrane helix</keyword>
<comment type="subcellular location">
    <subcellularLocation>
        <location evidence="1">Membrane</location>
        <topology evidence="1">Multi-pass membrane protein</topology>
    </subcellularLocation>
</comment>
<accession>A0A4R1PQI5</accession>
<keyword evidence="3 6" id="KW-0812">Transmembrane</keyword>
<feature type="domain" description="EamA" evidence="7">
    <location>
        <begin position="4"/>
        <end position="137"/>
    </location>
</feature>
<dbReference type="InterPro" id="IPR050638">
    <property type="entry name" value="AA-Vitamin_Transporters"/>
</dbReference>
<dbReference type="RefSeq" id="WP_132083640.1">
    <property type="nucleotide sequence ID" value="NZ_DAIMLW010000028.1"/>
</dbReference>
<dbReference type="AlphaFoldDB" id="A0A4R1PQI5"/>
<feature type="transmembrane region" description="Helical" evidence="6">
    <location>
        <begin position="62"/>
        <end position="86"/>
    </location>
</feature>
<comment type="similarity">
    <text evidence="2">Belongs to the EamA transporter family.</text>
</comment>
<reference evidence="8 9" key="1">
    <citation type="submission" date="2019-03" db="EMBL/GenBank/DDBJ databases">
        <title>Genomic Encyclopedia of Type Strains, Phase IV (KMG-IV): sequencing the most valuable type-strain genomes for metagenomic binning, comparative biology and taxonomic classification.</title>
        <authorList>
            <person name="Goeker M."/>
        </authorList>
    </citation>
    <scope>NUCLEOTIDE SEQUENCE [LARGE SCALE GENOMIC DNA]</scope>
    <source>
        <strain evidence="8 9">DSM 15969</strain>
    </source>
</reference>
<feature type="transmembrane region" description="Helical" evidence="6">
    <location>
        <begin position="30"/>
        <end position="50"/>
    </location>
</feature>
<evidence type="ECO:0000313" key="8">
    <source>
        <dbReference type="EMBL" id="TCL31980.1"/>
    </source>
</evidence>
<dbReference type="Proteomes" id="UP000295063">
    <property type="component" value="Unassembled WGS sequence"/>
</dbReference>
<organism evidence="8 9">
    <name type="scientific">Anaerospora hongkongensis</name>
    <dbReference type="NCBI Taxonomy" id="244830"/>
    <lineage>
        <taxon>Bacteria</taxon>
        <taxon>Bacillati</taxon>
        <taxon>Bacillota</taxon>
        <taxon>Negativicutes</taxon>
        <taxon>Selenomonadales</taxon>
        <taxon>Sporomusaceae</taxon>
        <taxon>Anaerospora</taxon>
    </lineage>
</organism>
<feature type="transmembrane region" description="Helical" evidence="6">
    <location>
        <begin position="92"/>
        <end position="114"/>
    </location>
</feature>
<evidence type="ECO:0000259" key="7">
    <source>
        <dbReference type="Pfam" id="PF00892"/>
    </source>
</evidence>
<name>A0A4R1PQI5_9FIRM</name>
<evidence type="ECO:0000256" key="3">
    <source>
        <dbReference type="ARBA" id="ARBA00022692"/>
    </source>
</evidence>
<dbReference type="PANTHER" id="PTHR32322">
    <property type="entry name" value="INNER MEMBRANE TRANSPORTER"/>
    <property type="match status" value="1"/>
</dbReference>
<evidence type="ECO:0000256" key="1">
    <source>
        <dbReference type="ARBA" id="ARBA00004141"/>
    </source>
</evidence>
<evidence type="ECO:0000313" key="9">
    <source>
        <dbReference type="Proteomes" id="UP000295063"/>
    </source>
</evidence>
<dbReference type="GO" id="GO:0016020">
    <property type="term" value="C:membrane"/>
    <property type="evidence" value="ECO:0007669"/>
    <property type="project" value="UniProtKB-SubCell"/>
</dbReference>
<proteinExistence type="inferred from homology"/>
<keyword evidence="9" id="KW-1185">Reference proteome</keyword>
<gene>
    <name evidence="8" type="ORF">EV210_12522</name>
</gene>
<evidence type="ECO:0000256" key="4">
    <source>
        <dbReference type="ARBA" id="ARBA00022989"/>
    </source>
</evidence>
<dbReference type="OrthoDB" id="9806718at2"/>
<dbReference type="Pfam" id="PF00892">
    <property type="entry name" value="EamA"/>
    <property type="match status" value="1"/>
</dbReference>
<dbReference type="SUPFAM" id="SSF103481">
    <property type="entry name" value="Multidrug resistance efflux transporter EmrE"/>
    <property type="match status" value="1"/>
</dbReference>
<sequence length="139" mass="15083">MVFFYALVGAFCLGLAPLFGKSALSNVNPITAFALRTIIAAALVTAWFVSTRGVHEFTLLPVSFWVVITIEAILAALLGDLAYFYALKQGNINEVALIMACAPLITIALSYFWLGEFVSKNQLVGALFITIGLVFISWD</sequence>
<protein>
    <submittedName>
        <fullName evidence="8">Transporter family protein</fullName>
    </submittedName>
</protein>
<feature type="transmembrane region" description="Helical" evidence="6">
    <location>
        <begin position="121"/>
        <end position="138"/>
    </location>
</feature>
<keyword evidence="5 6" id="KW-0472">Membrane</keyword>
<dbReference type="InterPro" id="IPR037185">
    <property type="entry name" value="EmrE-like"/>
</dbReference>
<evidence type="ECO:0000256" key="2">
    <source>
        <dbReference type="ARBA" id="ARBA00007362"/>
    </source>
</evidence>
<dbReference type="InterPro" id="IPR000620">
    <property type="entry name" value="EamA_dom"/>
</dbReference>
<evidence type="ECO:0000256" key="6">
    <source>
        <dbReference type="SAM" id="Phobius"/>
    </source>
</evidence>